<dbReference type="EMBL" id="CAUJNA010003659">
    <property type="protein sequence ID" value="CAJ1407107.1"/>
    <property type="molecule type" value="Genomic_DNA"/>
</dbReference>
<keyword evidence="1" id="KW-0175">Coiled coil</keyword>
<evidence type="ECO:0000313" key="4">
    <source>
        <dbReference type="EMBL" id="CAJ1407107.1"/>
    </source>
</evidence>
<gene>
    <name evidence="4" type="ORF">EVOR1521_LOCUS28889</name>
</gene>
<sequence>MRCRRAAALLALAFVARAPGFLEPLPSAFFSRAAPTPTLRPAFAEADKSSWSAAERQALEFLEKKQPKWRRSYLGPKTEEQVRDTFQALAGACGGETYGLQAMERNLAVMVFLPEQITSSAEFLFQELGREQAHEVIRNNPGVLTIPQESLKQNIGAIVPLSSVVGFFASNALLTQGLFALISLGVIYAVLVVGVIQPLIKVRSRSELNTWIRKAQPGPGGIRPEDLEDEVECKSEDSKEIALESEVEETEEELRQQIQEVLAETGRSLRRGRTLAMREAINAAKKRQVPKGVIQEAEKLLEDHVLRHRRAELEAKAAKYLAQSQDLEECSELLEEAEKCKCPELQRRLKHRLEELQITRPLTPEEVTRAETCVRQSCLRFLELAAADAGREVLVLNLDAGDKSSGSLHLDAPLQNLTLKQTLDEGVRTQGCRLATLSASLAQDDRQVREQRGFLELEHGERHHCVAVHCEVNGKRRIWCFVEPSTSARDHLLEALRVLSYKDEAEEVEDD</sequence>
<protein>
    <submittedName>
        <fullName evidence="4">Uncharacterized protein</fullName>
    </submittedName>
</protein>
<feature type="signal peptide" evidence="3">
    <location>
        <begin position="1"/>
        <end position="18"/>
    </location>
</feature>
<keyword evidence="2" id="KW-0812">Transmembrane</keyword>
<proteinExistence type="predicted"/>
<evidence type="ECO:0000256" key="3">
    <source>
        <dbReference type="SAM" id="SignalP"/>
    </source>
</evidence>
<reference evidence="4" key="1">
    <citation type="submission" date="2023-08" db="EMBL/GenBank/DDBJ databases">
        <authorList>
            <person name="Chen Y."/>
            <person name="Shah S."/>
            <person name="Dougan E. K."/>
            <person name="Thang M."/>
            <person name="Chan C."/>
        </authorList>
    </citation>
    <scope>NUCLEOTIDE SEQUENCE</scope>
</reference>
<feature type="coiled-coil region" evidence="1">
    <location>
        <begin position="233"/>
        <end position="267"/>
    </location>
</feature>
<organism evidence="4 5">
    <name type="scientific">Effrenium voratum</name>
    <dbReference type="NCBI Taxonomy" id="2562239"/>
    <lineage>
        <taxon>Eukaryota</taxon>
        <taxon>Sar</taxon>
        <taxon>Alveolata</taxon>
        <taxon>Dinophyceae</taxon>
        <taxon>Suessiales</taxon>
        <taxon>Symbiodiniaceae</taxon>
        <taxon>Effrenium</taxon>
    </lineage>
</organism>
<accession>A0AA36NHA3</accession>
<keyword evidence="3" id="KW-0732">Signal</keyword>
<evidence type="ECO:0000256" key="2">
    <source>
        <dbReference type="SAM" id="Phobius"/>
    </source>
</evidence>
<feature type="transmembrane region" description="Helical" evidence="2">
    <location>
        <begin position="177"/>
        <end position="196"/>
    </location>
</feature>
<keyword evidence="2" id="KW-1133">Transmembrane helix</keyword>
<keyword evidence="5" id="KW-1185">Reference proteome</keyword>
<dbReference type="Proteomes" id="UP001178507">
    <property type="component" value="Unassembled WGS sequence"/>
</dbReference>
<name>A0AA36NHA3_9DINO</name>
<evidence type="ECO:0000256" key="1">
    <source>
        <dbReference type="SAM" id="Coils"/>
    </source>
</evidence>
<dbReference type="AlphaFoldDB" id="A0AA36NHA3"/>
<feature type="coiled-coil region" evidence="1">
    <location>
        <begin position="294"/>
        <end position="330"/>
    </location>
</feature>
<evidence type="ECO:0000313" key="5">
    <source>
        <dbReference type="Proteomes" id="UP001178507"/>
    </source>
</evidence>
<feature type="chain" id="PRO_5041207342" evidence="3">
    <location>
        <begin position="19"/>
        <end position="511"/>
    </location>
</feature>
<comment type="caution">
    <text evidence="4">The sequence shown here is derived from an EMBL/GenBank/DDBJ whole genome shotgun (WGS) entry which is preliminary data.</text>
</comment>
<keyword evidence="2" id="KW-0472">Membrane</keyword>